<evidence type="ECO:0000313" key="3">
    <source>
        <dbReference type="EMBL" id="NEV63933.1"/>
    </source>
</evidence>
<dbReference type="Gene3D" id="3.50.30.10">
    <property type="entry name" value="Phosphohistidine domain"/>
    <property type="match status" value="1"/>
</dbReference>
<feature type="domain" description="Pyruvate phosphate dikinase AMP/ATP-binding" evidence="2">
    <location>
        <begin position="61"/>
        <end position="200"/>
    </location>
</feature>
<dbReference type="EMBL" id="JAAIJQ010000067">
    <property type="protein sequence ID" value="NEV63933.1"/>
    <property type="molecule type" value="Genomic_DNA"/>
</dbReference>
<keyword evidence="3" id="KW-0418">Kinase</keyword>
<dbReference type="Pfam" id="PF00391">
    <property type="entry name" value="PEP-utilizers"/>
    <property type="match status" value="1"/>
</dbReference>
<dbReference type="Pfam" id="PF01326">
    <property type="entry name" value="PPDK_N"/>
    <property type="match status" value="1"/>
</dbReference>
<dbReference type="AlphaFoldDB" id="A0A6M0K4U7"/>
<protein>
    <submittedName>
        <fullName evidence="3">Pyruvate phosphate dikinase</fullName>
    </submittedName>
</protein>
<gene>
    <name evidence="3" type="ORF">G3446_18915</name>
</gene>
<dbReference type="InterPro" id="IPR036637">
    <property type="entry name" value="Phosphohistidine_dom_sf"/>
</dbReference>
<organism evidence="3 4">
    <name type="scientific">Thiorhodococcus minor</name>
    <dbReference type="NCBI Taxonomy" id="57489"/>
    <lineage>
        <taxon>Bacteria</taxon>
        <taxon>Pseudomonadati</taxon>
        <taxon>Pseudomonadota</taxon>
        <taxon>Gammaproteobacteria</taxon>
        <taxon>Chromatiales</taxon>
        <taxon>Chromatiaceae</taxon>
        <taxon>Thiorhodococcus</taxon>
    </lineage>
</organism>
<dbReference type="InterPro" id="IPR002192">
    <property type="entry name" value="PPDK_AMP/ATP-bd"/>
</dbReference>
<comment type="caution">
    <text evidence="3">The sequence shown here is derived from an EMBL/GenBank/DDBJ whole genome shotgun (WGS) entry which is preliminary data.</text>
</comment>
<evidence type="ECO:0000259" key="1">
    <source>
        <dbReference type="Pfam" id="PF00391"/>
    </source>
</evidence>
<feature type="domain" description="PEP-utilising enzyme mobile" evidence="1">
    <location>
        <begin position="770"/>
        <end position="837"/>
    </location>
</feature>
<evidence type="ECO:0000259" key="2">
    <source>
        <dbReference type="Pfam" id="PF01326"/>
    </source>
</evidence>
<dbReference type="SUPFAM" id="SSF52009">
    <property type="entry name" value="Phosphohistidine domain"/>
    <property type="match status" value="1"/>
</dbReference>
<name>A0A6M0K4U7_9GAMM</name>
<proteinExistence type="predicted"/>
<keyword evidence="3" id="KW-0808">Transferase</keyword>
<accession>A0A6M0K4U7</accession>
<keyword evidence="3" id="KW-0670">Pyruvate</keyword>
<dbReference type="RefSeq" id="WP_164454395.1">
    <property type="nucleotide sequence ID" value="NZ_JAAIJQ010000067.1"/>
</dbReference>
<dbReference type="GO" id="GO:0016301">
    <property type="term" value="F:kinase activity"/>
    <property type="evidence" value="ECO:0007669"/>
    <property type="project" value="UniProtKB-KW"/>
</dbReference>
<dbReference type="InterPro" id="IPR051549">
    <property type="entry name" value="PEP_Utilizing_Enz"/>
</dbReference>
<dbReference type="Proteomes" id="UP000483379">
    <property type="component" value="Unassembled WGS sequence"/>
</dbReference>
<evidence type="ECO:0000313" key="4">
    <source>
        <dbReference type="Proteomes" id="UP000483379"/>
    </source>
</evidence>
<dbReference type="PANTHER" id="PTHR43615">
    <property type="entry name" value="PHOSPHOENOLPYRUVATE SYNTHASE-RELATED"/>
    <property type="match status" value="1"/>
</dbReference>
<dbReference type="PANTHER" id="PTHR43615:SF1">
    <property type="entry name" value="PPDK_N DOMAIN-CONTAINING PROTEIN"/>
    <property type="match status" value="1"/>
</dbReference>
<dbReference type="Gene3D" id="3.30.470.20">
    <property type="entry name" value="ATP-grasp fold, B domain"/>
    <property type="match status" value="2"/>
</dbReference>
<dbReference type="GO" id="GO:0005524">
    <property type="term" value="F:ATP binding"/>
    <property type="evidence" value="ECO:0007669"/>
    <property type="project" value="InterPro"/>
</dbReference>
<reference evidence="3 4" key="1">
    <citation type="submission" date="2020-02" db="EMBL/GenBank/DDBJ databases">
        <title>Genome sequences of Thiorhodococcus mannitoliphagus and Thiorhodococcus minor, purple sulfur photosynthetic bacteria in the gammaproteobacterial family, Chromatiaceae.</title>
        <authorList>
            <person name="Aviles F.A."/>
            <person name="Meyer T.E."/>
            <person name="Kyndt J.A."/>
        </authorList>
    </citation>
    <scope>NUCLEOTIDE SEQUENCE [LARGE SCALE GENOMIC DNA]</scope>
    <source>
        <strain evidence="3 4">DSM 11518</strain>
    </source>
</reference>
<dbReference type="Gene3D" id="3.30.1490.20">
    <property type="entry name" value="ATP-grasp fold, A domain"/>
    <property type="match status" value="1"/>
</dbReference>
<dbReference type="InterPro" id="IPR008279">
    <property type="entry name" value="PEP-util_enz_mobile_dom"/>
</dbReference>
<dbReference type="SUPFAM" id="SSF56059">
    <property type="entry name" value="Glutathione synthetase ATP-binding domain-like"/>
    <property type="match status" value="1"/>
</dbReference>
<sequence>MRDIREAGLGRCVWPLEAIALDGKRDFGVKAATLGHLKARGFDVPDGFCIRGDAFSRDPDDPMDAAVVRQILSAYRDLGGGSVAVRSSARDEDLALASAAGIYDSLLNVMGEQALLDAVRHCLASLDTPAACGHRLAQGRADEAGAMGVLVQRMVLADVAGVAYTLDPVTGRRDRLCLNVNRGLGDALTSGHVSGETLLTDRAGALAASDHPGAVEPALGPEARRALAALAELLETELGGPLDIEFALEGDRLRLLQARPVAIGQLAAADCAARLNRYLDAERARLRARLDDLRAQGILRVGEAVLSNGNIAELLPNATPLSLDLFNGIFTAHGGAIARGRQRLGYRVPDAGAEALLETFCGQPYFNVEVDARTYDAGYPLDIAGYLASVQADPALASYPELGLYEQVPTLAEACRRFGRVGGSALYRKAVIFQDRLRRKAEVTLDRWHRHDRVQLEREAARASAIDWPRMDVAEVVGQLRGCVRYLREVACVDFVVAARLGFFFAERIRVALDGLQVPETDGLHSRLLQGLDGSRITDLSLDLERLGRGELSLADWLADYGHLAPNELELSSPRYIEMPATIEGLANRLATSTPTPSARHAQQRQDRARADATLDGLLGFLGRTRAAKLRQDIRLARAFLPLRETIKLHYTAQHAAFRRGLLRLAELRGLEPELAFYLRLDELAEAPNLVQLQTRREERQLGRRLLRQGRLPAVIHEGRISALGAEEPQAQAERLSGRAMAPGRSVGRVRILDLDADDPQALLLDLGADEVLVTRSANLGLASLLRGCAGLVVEVGGVLAHAACQARESGIPAVALENATRLLHDGMRVRLDGATGSVSILTG</sequence>
<keyword evidence="4" id="KW-1185">Reference proteome</keyword>
<dbReference type="InterPro" id="IPR013815">
    <property type="entry name" value="ATP_grasp_subdomain_1"/>
</dbReference>